<proteinExistence type="predicted"/>
<dbReference type="InterPro" id="IPR040229">
    <property type="entry name" value="At3g27390-like"/>
</dbReference>
<sequence length="68" mass="7740">MLLRPVVVIGSVIMAIFSSFFIGLYGIVIIYQERSFQRGAAFLVAMVAEFDEYTNDWLYLREGSIPSK</sequence>
<evidence type="ECO:0000313" key="3">
    <source>
        <dbReference type="Proteomes" id="UP000222542"/>
    </source>
</evidence>
<dbReference type="EMBL" id="AYRZ02000001">
    <property type="protein sequence ID" value="PHT93376.1"/>
    <property type="molecule type" value="Genomic_DNA"/>
</dbReference>
<keyword evidence="1" id="KW-0812">Transmembrane</keyword>
<feature type="transmembrane region" description="Helical" evidence="1">
    <location>
        <begin position="6"/>
        <end position="31"/>
    </location>
</feature>
<dbReference type="STRING" id="4072.A0A2G3AGK5"/>
<evidence type="ECO:0000313" key="2">
    <source>
        <dbReference type="EMBL" id="PHT93376.1"/>
    </source>
</evidence>
<accession>A0A2G3AGK5</accession>
<protein>
    <submittedName>
        <fullName evidence="2">Uncharacterized protein</fullName>
    </submittedName>
</protein>
<comment type="caution">
    <text evidence="2">The sequence shown here is derived from an EMBL/GenBank/DDBJ whole genome shotgun (WGS) entry which is preliminary data.</text>
</comment>
<keyword evidence="1" id="KW-1133">Transmembrane helix</keyword>
<dbReference type="Gramene" id="PHT93376">
    <property type="protein sequence ID" value="PHT93376"/>
    <property type="gene ID" value="T459_01258"/>
</dbReference>
<name>A0A2G3AGK5_CAPAN</name>
<dbReference type="PANTHER" id="PTHR31133">
    <property type="entry name" value="MEMBRANE PROTEIN"/>
    <property type="match status" value="1"/>
</dbReference>
<keyword evidence="3" id="KW-1185">Reference proteome</keyword>
<evidence type="ECO:0000256" key="1">
    <source>
        <dbReference type="SAM" id="Phobius"/>
    </source>
</evidence>
<reference evidence="2 3" key="1">
    <citation type="journal article" date="2014" name="Nat. Genet.">
        <title>Genome sequence of the hot pepper provides insights into the evolution of pungency in Capsicum species.</title>
        <authorList>
            <person name="Kim S."/>
            <person name="Park M."/>
            <person name="Yeom S.I."/>
            <person name="Kim Y.M."/>
            <person name="Lee J.M."/>
            <person name="Lee H.A."/>
            <person name="Seo E."/>
            <person name="Choi J."/>
            <person name="Cheong K."/>
            <person name="Kim K.T."/>
            <person name="Jung K."/>
            <person name="Lee G.W."/>
            <person name="Oh S.K."/>
            <person name="Bae C."/>
            <person name="Kim S.B."/>
            <person name="Lee H.Y."/>
            <person name="Kim S.Y."/>
            <person name="Kim M.S."/>
            <person name="Kang B.C."/>
            <person name="Jo Y.D."/>
            <person name="Yang H.B."/>
            <person name="Jeong H.J."/>
            <person name="Kang W.H."/>
            <person name="Kwon J.K."/>
            <person name="Shin C."/>
            <person name="Lim J.Y."/>
            <person name="Park J.H."/>
            <person name="Huh J.H."/>
            <person name="Kim J.S."/>
            <person name="Kim B.D."/>
            <person name="Cohen O."/>
            <person name="Paran I."/>
            <person name="Suh M.C."/>
            <person name="Lee S.B."/>
            <person name="Kim Y.K."/>
            <person name="Shin Y."/>
            <person name="Noh S.J."/>
            <person name="Park J."/>
            <person name="Seo Y.S."/>
            <person name="Kwon S.Y."/>
            <person name="Kim H.A."/>
            <person name="Park J.M."/>
            <person name="Kim H.J."/>
            <person name="Choi S.B."/>
            <person name="Bosland P.W."/>
            <person name="Reeves G."/>
            <person name="Jo S.H."/>
            <person name="Lee B.W."/>
            <person name="Cho H.T."/>
            <person name="Choi H.S."/>
            <person name="Lee M.S."/>
            <person name="Yu Y."/>
            <person name="Do Choi Y."/>
            <person name="Park B.S."/>
            <person name="van Deynze A."/>
            <person name="Ashrafi H."/>
            <person name="Hill T."/>
            <person name="Kim W.T."/>
            <person name="Pai H.S."/>
            <person name="Ahn H.K."/>
            <person name="Yeam I."/>
            <person name="Giovannoni J.J."/>
            <person name="Rose J.K."/>
            <person name="Sorensen I."/>
            <person name="Lee S.J."/>
            <person name="Kim R.W."/>
            <person name="Choi I.Y."/>
            <person name="Choi B.S."/>
            <person name="Lim J.S."/>
            <person name="Lee Y.H."/>
            <person name="Choi D."/>
        </authorList>
    </citation>
    <scope>NUCLEOTIDE SEQUENCE [LARGE SCALE GENOMIC DNA]</scope>
    <source>
        <strain evidence="3">cv. CM334</strain>
    </source>
</reference>
<gene>
    <name evidence="2" type="ORF">T459_01258</name>
</gene>
<dbReference type="AlphaFoldDB" id="A0A2G3AGK5"/>
<reference evidence="2 3" key="2">
    <citation type="journal article" date="2017" name="Genome Biol.">
        <title>New reference genome sequences of hot pepper reveal the massive evolution of plant disease-resistance genes by retroduplication.</title>
        <authorList>
            <person name="Kim S."/>
            <person name="Park J."/>
            <person name="Yeom S.I."/>
            <person name="Kim Y.M."/>
            <person name="Seo E."/>
            <person name="Kim K.T."/>
            <person name="Kim M.S."/>
            <person name="Lee J.M."/>
            <person name="Cheong K."/>
            <person name="Shin H.S."/>
            <person name="Kim S.B."/>
            <person name="Han K."/>
            <person name="Lee J."/>
            <person name="Park M."/>
            <person name="Lee H.A."/>
            <person name="Lee H.Y."/>
            <person name="Lee Y."/>
            <person name="Oh S."/>
            <person name="Lee J.H."/>
            <person name="Choi E."/>
            <person name="Choi E."/>
            <person name="Lee S.E."/>
            <person name="Jeon J."/>
            <person name="Kim H."/>
            <person name="Choi G."/>
            <person name="Song H."/>
            <person name="Lee J."/>
            <person name="Lee S.C."/>
            <person name="Kwon J.K."/>
            <person name="Lee H.Y."/>
            <person name="Koo N."/>
            <person name="Hong Y."/>
            <person name="Kim R.W."/>
            <person name="Kang W.H."/>
            <person name="Huh J.H."/>
            <person name="Kang B.C."/>
            <person name="Yang T.J."/>
            <person name="Lee Y.H."/>
            <person name="Bennetzen J.L."/>
            <person name="Choi D."/>
        </authorList>
    </citation>
    <scope>NUCLEOTIDE SEQUENCE [LARGE SCALE GENOMIC DNA]</scope>
    <source>
        <strain evidence="3">cv. CM334</strain>
    </source>
</reference>
<dbReference type="Proteomes" id="UP000222542">
    <property type="component" value="Unassembled WGS sequence"/>
</dbReference>
<keyword evidence="1" id="KW-0472">Membrane</keyword>
<dbReference type="PANTHER" id="PTHR31133:SF12">
    <property type="entry name" value="MEMBRANE PROTEIN"/>
    <property type="match status" value="1"/>
</dbReference>
<organism evidence="2 3">
    <name type="scientific">Capsicum annuum</name>
    <name type="common">Capsicum pepper</name>
    <dbReference type="NCBI Taxonomy" id="4072"/>
    <lineage>
        <taxon>Eukaryota</taxon>
        <taxon>Viridiplantae</taxon>
        <taxon>Streptophyta</taxon>
        <taxon>Embryophyta</taxon>
        <taxon>Tracheophyta</taxon>
        <taxon>Spermatophyta</taxon>
        <taxon>Magnoliopsida</taxon>
        <taxon>eudicotyledons</taxon>
        <taxon>Gunneridae</taxon>
        <taxon>Pentapetalae</taxon>
        <taxon>asterids</taxon>
        <taxon>lamiids</taxon>
        <taxon>Solanales</taxon>
        <taxon>Solanaceae</taxon>
        <taxon>Solanoideae</taxon>
        <taxon>Capsiceae</taxon>
        <taxon>Capsicum</taxon>
    </lineage>
</organism>